<dbReference type="EMBL" id="JAFJZO010000023">
    <property type="protein sequence ID" value="KAG5504456.1"/>
    <property type="molecule type" value="Genomic_DNA"/>
</dbReference>
<keyword evidence="2" id="KW-1133">Transmembrane helix</keyword>
<reference evidence="3 4" key="1">
    <citation type="submission" date="2021-02" db="EMBL/GenBank/DDBJ databases">
        <title>Porcisia hertigi Genome sequencing and assembly.</title>
        <authorList>
            <person name="Almutairi H."/>
            <person name="Gatherer D."/>
        </authorList>
    </citation>
    <scope>NUCLEOTIDE SEQUENCE [LARGE SCALE GENOMIC DNA]</scope>
    <source>
        <strain evidence="3 4">C119</strain>
    </source>
</reference>
<organism evidence="3 4">
    <name type="scientific">Porcisia hertigi</name>
    <dbReference type="NCBI Taxonomy" id="2761500"/>
    <lineage>
        <taxon>Eukaryota</taxon>
        <taxon>Discoba</taxon>
        <taxon>Euglenozoa</taxon>
        <taxon>Kinetoplastea</taxon>
        <taxon>Metakinetoplastina</taxon>
        <taxon>Trypanosomatida</taxon>
        <taxon>Trypanosomatidae</taxon>
        <taxon>Leishmaniinae</taxon>
        <taxon>Porcisia</taxon>
    </lineage>
</organism>
<feature type="transmembrane region" description="Helical" evidence="2">
    <location>
        <begin position="44"/>
        <end position="63"/>
    </location>
</feature>
<evidence type="ECO:0000256" key="2">
    <source>
        <dbReference type="SAM" id="Phobius"/>
    </source>
</evidence>
<dbReference type="OrthoDB" id="266787at2759"/>
<keyword evidence="2" id="KW-0812">Transmembrane</keyword>
<gene>
    <name evidence="3" type="ORF">JKF63_04908</name>
</gene>
<dbReference type="RefSeq" id="XP_067757079.1">
    <property type="nucleotide sequence ID" value="XM_067900879.1"/>
</dbReference>
<sequence length="368" mass="39701">MHIFGVELWCCRCSGYLIIDTVIFVVVVMVCVPLFILFKELRAYTAVLLIVAIVFICRLWRFLPSHKRWVEQQACIMAAKLMERGCVVRPPAQEPCFAPSSLSTGEGGVVAEWPSYLSAAPSPYVDRYYSVGPLGGYRMSSSPFRDDAHLPYGGSTEPISYSTPLPPSPPSPLAIRVPSFPRSLSQPSPLSYPLPSAHPPCFPSLPPLQQVTHHTALGNSRAYTLSRDASIESRASSRPRSPAAAMPGGCDGGIISMRACPIPPAPLSIHDALHLDPGAALLSPNAHCSRQSASSLCGGVPPSSVFFSQGDVLACNSRDGRCCFQTGRSSSPPYAMPGEWPLWQQQRQAFASRSFSSLPPTLGATHYV</sequence>
<accession>A0A836L9W7</accession>
<keyword evidence="2" id="KW-0472">Membrane</keyword>
<keyword evidence="4" id="KW-1185">Reference proteome</keyword>
<feature type="region of interest" description="Disordered" evidence="1">
    <location>
        <begin position="155"/>
        <end position="180"/>
    </location>
</feature>
<feature type="transmembrane region" description="Helical" evidence="2">
    <location>
        <begin position="16"/>
        <end position="38"/>
    </location>
</feature>
<comment type="caution">
    <text evidence="3">The sequence shown here is derived from an EMBL/GenBank/DDBJ whole genome shotgun (WGS) entry which is preliminary data.</text>
</comment>
<dbReference type="Proteomes" id="UP000674318">
    <property type="component" value="Unassembled WGS sequence"/>
</dbReference>
<dbReference type="AlphaFoldDB" id="A0A836L9W7"/>
<proteinExistence type="predicted"/>
<evidence type="ECO:0000256" key="1">
    <source>
        <dbReference type="SAM" id="MobiDB-lite"/>
    </source>
</evidence>
<evidence type="ECO:0000313" key="4">
    <source>
        <dbReference type="Proteomes" id="UP000674318"/>
    </source>
</evidence>
<protein>
    <submittedName>
        <fullName evidence="3">Uncharacterized protein</fullName>
    </submittedName>
</protein>
<name>A0A836L9W7_9TRYP</name>
<evidence type="ECO:0000313" key="3">
    <source>
        <dbReference type="EMBL" id="KAG5504456.1"/>
    </source>
</evidence>
<dbReference type="KEGG" id="phet:94290956"/>
<dbReference type="GeneID" id="94290956"/>